<dbReference type="OrthoDB" id="9766847at2"/>
<dbReference type="EMBL" id="CP029190">
    <property type="protein sequence ID" value="QES48256.1"/>
    <property type="molecule type" value="Genomic_DNA"/>
</dbReference>
<dbReference type="AlphaFoldDB" id="A0A5P2CZD3"/>
<dbReference type="InterPro" id="IPR054120">
    <property type="entry name" value="PBPA_dimer"/>
</dbReference>
<evidence type="ECO:0000313" key="4">
    <source>
        <dbReference type="Proteomes" id="UP000325211"/>
    </source>
</evidence>
<dbReference type="Gene3D" id="3.40.710.10">
    <property type="entry name" value="DD-peptidase/beta-lactamase superfamily"/>
    <property type="match status" value="1"/>
</dbReference>
<dbReference type="RefSeq" id="WP_150207394.1">
    <property type="nucleotide sequence ID" value="NZ_CP029190.1"/>
</dbReference>
<name>A0A5P2CZD3_STRVZ</name>
<dbReference type="GO" id="GO:0008658">
    <property type="term" value="F:penicillin binding"/>
    <property type="evidence" value="ECO:0007669"/>
    <property type="project" value="InterPro"/>
</dbReference>
<dbReference type="GO" id="GO:0071972">
    <property type="term" value="F:peptidoglycan L,D-transpeptidase activity"/>
    <property type="evidence" value="ECO:0007669"/>
    <property type="project" value="TreeGrafter"/>
</dbReference>
<protein>
    <submittedName>
        <fullName evidence="3">Penicillin-binding protein</fullName>
    </submittedName>
</protein>
<dbReference type="InterPro" id="IPR012338">
    <property type="entry name" value="Beta-lactam/transpept-like"/>
</dbReference>
<dbReference type="PANTHER" id="PTHR30627">
    <property type="entry name" value="PEPTIDOGLYCAN D,D-TRANSPEPTIDASE"/>
    <property type="match status" value="1"/>
</dbReference>
<dbReference type="Proteomes" id="UP000325211">
    <property type="component" value="Chromosome"/>
</dbReference>
<reference evidence="3 4" key="1">
    <citation type="submission" date="2018-05" db="EMBL/GenBank/DDBJ databases">
        <title>Streptomyces venezuelae.</title>
        <authorList>
            <person name="Kim W."/>
            <person name="Lee N."/>
            <person name="Cho B.-K."/>
        </authorList>
    </citation>
    <scope>NUCLEOTIDE SEQUENCE [LARGE SCALE GENOMIC DNA]</scope>
    <source>
        <strain evidence="3 4">ATCC 21782</strain>
    </source>
</reference>
<dbReference type="PANTHER" id="PTHR30627:SF24">
    <property type="entry name" value="PENICILLIN-BINDING PROTEIN 4B"/>
    <property type="match status" value="1"/>
</dbReference>
<organism evidence="3 4">
    <name type="scientific">Streptomyces venezuelae</name>
    <dbReference type="NCBI Taxonomy" id="54571"/>
    <lineage>
        <taxon>Bacteria</taxon>
        <taxon>Bacillati</taxon>
        <taxon>Actinomycetota</taxon>
        <taxon>Actinomycetes</taxon>
        <taxon>Kitasatosporales</taxon>
        <taxon>Streptomycetaceae</taxon>
        <taxon>Streptomyces</taxon>
    </lineage>
</organism>
<proteinExistence type="predicted"/>
<sequence length="485" mass="51076">MIRYIRWCAWFCALLLAALLFNVARVQLVDSEALAANPANKRAVIARYAQPRGPILVDGRPVTGNRDSRQLLRYERTYRDGALYAPVTGYSSQTYGTGFLERAEDRILAGTHPGLSVLPLWHELARSRPAGGQVVTTVRAGLQRAAYAGLAGKRGAVAAVEPGTGRILALVSSPSYDPGVLSGTGPQVKEAWARLNGDPTRPMLNRALHETYPPGSTFKIVTAAAALDAGVVTDVDAPTRTPDPYPLPGTHTLLPNAATGCEDASMAEAVRWSCNTVMAKIGVQVGLHRMVAAAERFGFNRAGLRVPTWVSRSDFDTDMSRDQLALSAIGQFNTKATPLQMAMVAAAVANGGEIMFPHLVEATTQADGDPVRRAGHTSLGRAMNPATALRLQRLMVGVVEDGTGRNAAIAGATVGGKTGTAQHGVGNAGTPYAWFIGWAKGEHAPVPEVAVAVVVEDAAADRRDISGNSAAAPIARAVMQAALKP</sequence>
<dbReference type="GO" id="GO:0071555">
    <property type="term" value="P:cell wall organization"/>
    <property type="evidence" value="ECO:0007669"/>
    <property type="project" value="TreeGrafter"/>
</dbReference>
<feature type="domain" description="Penicillin binding protein A dimerisation" evidence="2">
    <location>
        <begin position="52"/>
        <end position="134"/>
    </location>
</feature>
<dbReference type="Pfam" id="PF21922">
    <property type="entry name" value="PBP_dimer_2"/>
    <property type="match status" value="1"/>
</dbReference>
<accession>A0A5P2CZD3</accession>
<evidence type="ECO:0000259" key="1">
    <source>
        <dbReference type="Pfam" id="PF00905"/>
    </source>
</evidence>
<gene>
    <name evidence="3" type="ORF">DEJ50_10955</name>
</gene>
<dbReference type="Gene3D" id="3.90.1310.10">
    <property type="entry name" value="Penicillin-binding protein 2a (Domain 2)"/>
    <property type="match status" value="1"/>
</dbReference>
<dbReference type="InterPro" id="IPR050515">
    <property type="entry name" value="Beta-lactam/transpept"/>
</dbReference>
<dbReference type="InterPro" id="IPR001460">
    <property type="entry name" value="PCN-bd_Tpept"/>
</dbReference>
<dbReference type="SUPFAM" id="SSF56601">
    <property type="entry name" value="beta-lactamase/transpeptidase-like"/>
    <property type="match status" value="1"/>
</dbReference>
<dbReference type="Pfam" id="PF00905">
    <property type="entry name" value="Transpeptidase"/>
    <property type="match status" value="1"/>
</dbReference>
<evidence type="ECO:0000313" key="3">
    <source>
        <dbReference type="EMBL" id="QES48256.1"/>
    </source>
</evidence>
<feature type="domain" description="Penicillin-binding protein transpeptidase" evidence="1">
    <location>
        <begin position="155"/>
        <end position="480"/>
    </location>
</feature>
<dbReference type="GO" id="GO:0005886">
    <property type="term" value="C:plasma membrane"/>
    <property type="evidence" value="ECO:0007669"/>
    <property type="project" value="TreeGrafter"/>
</dbReference>
<evidence type="ECO:0000259" key="2">
    <source>
        <dbReference type="Pfam" id="PF21922"/>
    </source>
</evidence>